<dbReference type="GO" id="GO:0004252">
    <property type="term" value="F:serine-type endopeptidase activity"/>
    <property type="evidence" value="ECO:0007669"/>
    <property type="project" value="InterPro"/>
</dbReference>
<dbReference type="PRINTS" id="PR00727">
    <property type="entry name" value="LEADERPTASE"/>
</dbReference>
<keyword evidence="12" id="KW-1185">Reference proteome</keyword>
<keyword evidence="8" id="KW-0472">Membrane</keyword>
<comment type="caution">
    <text evidence="11">The sequence shown here is derived from an EMBL/GenBank/DDBJ whole genome shotgun (WGS) entry which is preliminary data.</text>
</comment>
<dbReference type="InterPro" id="IPR019533">
    <property type="entry name" value="Peptidase_S26"/>
</dbReference>
<dbReference type="InterPro" id="IPR019756">
    <property type="entry name" value="Pept_S26A_signal_pept_1_Ser-AS"/>
</dbReference>
<accession>A0A4Z0M6H4</accession>
<dbReference type="Gene3D" id="2.10.109.10">
    <property type="entry name" value="Umud Fragment, subunit A"/>
    <property type="match status" value="1"/>
</dbReference>
<feature type="active site" evidence="7">
    <location>
        <position position="100"/>
    </location>
</feature>
<keyword evidence="5 8" id="KW-0645">Protease</keyword>
<proteinExistence type="inferred from homology"/>
<evidence type="ECO:0000256" key="1">
    <source>
        <dbReference type="ARBA" id="ARBA00000677"/>
    </source>
</evidence>
<dbReference type="RefSeq" id="WP_135442123.1">
    <property type="nucleotide sequence ID" value="NZ_SRLE01000005.1"/>
</dbReference>
<protein>
    <recommendedName>
        <fullName evidence="4 8">Signal peptidase I</fullName>
        <ecNumber evidence="3 8">3.4.21.89</ecNumber>
    </recommendedName>
</protein>
<keyword evidence="8" id="KW-0812">Transmembrane</keyword>
<comment type="similarity">
    <text evidence="2 9">Belongs to the peptidase S26 family.</text>
</comment>
<evidence type="ECO:0000256" key="3">
    <source>
        <dbReference type="ARBA" id="ARBA00013208"/>
    </source>
</evidence>
<evidence type="ECO:0000313" key="12">
    <source>
        <dbReference type="Proteomes" id="UP000298050"/>
    </source>
</evidence>
<comment type="subcellular location">
    <subcellularLocation>
        <location evidence="9">Membrane</location>
        <topology evidence="9">Multi-pass membrane protein</topology>
    </subcellularLocation>
</comment>
<dbReference type="EMBL" id="SRLE01000005">
    <property type="protein sequence ID" value="TGD74915.1"/>
    <property type="molecule type" value="Genomic_DNA"/>
</dbReference>
<evidence type="ECO:0000256" key="6">
    <source>
        <dbReference type="ARBA" id="ARBA00022801"/>
    </source>
</evidence>
<dbReference type="PROSITE" id="PS00761">
    <property type="entry name" value="SPASE_I_3"/>
    <property type="match status" value="1"/>
</dbReference>
<evidence type="ECO:0000256" key="9">
    <source>
        <dbReference type="RuleBase" id="RU362042"/>
    </source>
</evidence>
<keyword evidence="8" id="KW-1133">Transmembrane helix</keyword>
<evidence type="ECO:0000256" key="8">
    <source>
        <dbReference type="RuleBase" id="RU003993"/>
    </source>
</evidence>
<dbReference type="PANTHER" id="PTHR43390:SF1">
    <property type="entry name" value="CHLOROPLAST PROCESSING PEPTIDASE"/>
    <property type="match status" value="1"/>
</dbReference>
<dbReference type="Proteomes" id="UP000298050">
    <property type="component" value="Unassembled WGS sequence"/>
</dbReference>
<feature type="domain" description="Peptidase S26" evidence="10">
    <location>
        <begin position="70"/>
        <end position="260"/>
    </location>
</feature>
<evidence type="ECO:0000313" key="11">
    <source>
        <dbReference type="EMBL" id="TGD74915.1"/>
    </source>
</evidence>
<dbReference type="NCBIfam" id="TIGR02227">
    <property type="entry name" value="sigpep_I_bact"/>
    <property type="match status" value="1"/>
</dbReference>
<keyword evidence="6 8" id="KW-0378">Hydrolase</keyword>
<dbReference type="Pfam" id="PF10502">
    <property type="entry name" value="Peptidase_S26"/>
    <property type="match status" value="1"/>
</dbReference>
<dbReference type="GO" id="GO:0006465">
    <property type="term" value="P:signal peptide processing"/>
    <property type="evidence" value="ECO:0007669"/>
    <property type="project" value="InterPro"/>
</dbReference>
<dbReference type="CDD" id="cd06530">
    <property type="entry name" value="S26_SPase_I"/>
    <property type="match status" value="1"/>
</dbReference>
<comment type="catalytic activity">
    <reaction evidence="1 8">
        <text>Cleavage of hydrophobic, N-terminal signal or leader sequences from secreted and periplasmic proteins.</text>
        <dbReference type="EC" id="3.4.21.89"/>
    </reaction>
</comment>
<dbReference type="InterPro" id="IPR019758">
    <property type="entry name" value="Pept_S26A_signal_pept_1_CS"/>
</dbReference>
<dbReference type="PROSITE" id="PS00760">
    <property type="entry name" value="SPASE_I_2"/>
    <property type="match status" value="1"/>
</dbReference>
<dbReference type="GO" id="GO:0009003">
    <property type="term" value="F:signal peptidase activity"/>
    <property type="evidence" value="ECO:0007669"/>
    <property type="project" value="UniProtKB-EC"/>
</dbReference>
<dbReference type="InterPro" id="IPR019757">
    <property type="entry name" value="Pept_S26A_signal_pept_1_Lys-AS"/>
</dbReference>
<dbReference type="AlphaFoldDB" id="A0A4Z0M6H4"/>
<gene>
    <name evidence="11" type="primary">lepB</name>
    <name evidence="11" type="ORF">E4634_05535</name>
</gene>
<evidence type="ECO:0000256" key="7">
    <source>
        <dbReference type="PIRSR" id="PIRSR600223-1"/>
    </source>
</evidence>
<dbReference type="GO" id="GO:0016020">
    <property type="term" value="C:membrane"/>
    <property type="evidence" value="ECO:0007669"/>
    <property type="project" value="UniProtKB-SubCell"/>
</dbReference>
<reference evidence="11 12" key="1">
    <citation type="submission" date="2019-04" db="EMBL/GenBank/DDBJ databases">
        <title>Taxonomy of novel Haliea sp. from mangrove soil of West Coast of India.</title>
        <authorList>
            <person name="Verma A."/>
            <person name="Kumar P."/>
            <person name="Krishnamurthi S."/>
        </authorList>
    </citation>
    <scope>NUCLEOTIDE SEQUENCE [LARGE SCALE GENOMIC DNA]</scope>
    <source>
        <strain evidence="11 12">SAOS-164</strain>
    </source>
</reference>
<sequence>MNIDFPLILTILVAGSGLIWLLDAMFLAPGRRRMVAELVQQYPNHADPGHPQAAQFQARVADGASEPILVEYARSFFPVLLLIYVLRSFIVEPFQIPSSSMVPTLEVGDYILVNKFTYGIRLPVVRTKVIDVSEPRHGDVMVFFPPHQNETYYIKRVIGVPGDLVEYRDKILYVNGEQVSREEVAVVPGPYMRLRLGIEEHGDARYTMQVNDASPALDFSVVVKPGHYFMMGDNRDNSSDSRVWGQVPEEDIVGRAFAIWMHWESFLSVPSFSRVGLIE</sequence>
<evidence type="ECO:0000259" key="10">
    <source>
        <dbReference type="Pfam" id="PF10502"/>
    </source>
</evidence>
<feature type="transmembrane region" description="Helical" evidence="8">
    <location>
        <begin position="6"/>
        <end position="28"/>
    </location>
</feature>
<comment type="caution">
    <text evidence="9">Lacks conserved residue(s) required for the propagation of feature annotation.</text>
</comment>
<dbReference type="PANTHER" id="PTHR43390">
    <property type="entry name" value="SIGNAL PEPTIDASE I"/>
    <property type="match status" value="1"/>
</dbReference>
<dbReference type="InterPro" id="IPR000223">
    <property type="entry name" value="Pept_S26A_signal_pept_1"/>
</dbReference>
<dbReference type="EC" id="3.4.21.89" evidence="3 8"/>
<evidence type="ECO:0000256" key="2">
    <source>
        <dbReference type="ARBA" id="ARBA00009370"/>
    </source>
</evidence>
<dbReference type="OrthoDB" id="9815782at2"/>
<organism evidence="11 12">
    <name type="scientific">Mangrovimicrobium sediminis</name>
    <dbReference type="NCBI Taxonomy" id="2562682"/>
    <lineage>
        <taxon>Bacteria</taxon>
        <taxon>Pseudomonadati</taxon>
        <taxon>Pseudomonadota</taxon>
        <taxon>Gammaproteobacteria</taxon>
        <taxon>Cellvibrionales</taxon>
        <taxon>Halieaceae</taxon>
        <taxon>Mangrovimicrobium</taxon>
    </lineage>
</organism>
<dbReference type="SUPFAM" id="SSF51306">
    <property type="entry name" value="LexA/Signal peptidase"/>
    <property type="match status" value="1"/>
</dbReference>
<name>A0A4Z0M6H4_9GAMM</name>
<feature type="active site" evidence="7">
    <location>
        <position position="155"/>
    </location>
</feature>
<evidence type="ECO:0000256" key="5">
    <source>
        <dbReference type="ARBA" id="ARBA00022670"/>
    </source>
</evidence>
<evidence type="ECO:0000256" key="4">
    <source>
        <dbReference type="ARBA" id="ARBA00019232"/>
    </source>
</evidence>
<dbReference type="InterPro" id="IPR036286">
    <property type="entry name" value="LexA/Signal_pep-like_sf"/>
</dbReference>
<dbReference type="PROSITE" id="PS00501">
    <property type="entry name" value="SPASE_I_1"/>
    <property type="match status" value="1"/>
</dbReference>